<proteinExistence type="predicted"/>
<sequence>MNIKLIIFSAVVTALVGAMLGVATSEIARTRFQSAIYREPQPKYAIVGGITGLVVGAAQESIRQLKKKQDEEDQQANL</sequence>
<dbReference type="AlphaFoldDB" id="B8HPN5"/>
<dbReference type="EMBL" id="CP001344">
    <property type="protein sequence ID" value="ACL43896.1"/>
    <property type="molecule type" value="Genomic_DNA"/>
</dbReference>
<gene>
    <name evidence="1" type="ordered locus">Cyan7425_1526</name>
</gene>
<evidence type="ECO:0000313" key="1">
    <source>
        <dbReference type="EMBL" id="ACL43896.1"/>
    </source>
</evidence>
<dbReference type="eggNOG" id="ENOG5033BV3">
    <property type="taxonomic scope" value="Bacteria"/>
</dbReference>
<name>B8HPN5_CYAP4</name>
<dbReference type="HOGENOM" id="CLU_181367_1_0_3"/>
<reference evidence="1" key="1">
    <citation type="submission" date="2009-01" db="EMBL/GenBank/DDBJ databases">
        <title>Complete sequence of chromosome Cyanothece sp. PCC 7425.</title>
        <authorList>
            <consortium name="US DOE Joint Genome Institute"/>
            <person name="Lucas S."/>
            <person name="Copeland A."/>
            <person name="Lapidus A."/>
            <person name="Glavina del Rio T."/>
            <person name="Dalin E."/>
            <person name="Tice H."/>
            <person name="Bruce D."/>
            <person name="Goodwin L."/>
            <person name="Pitluck S."/>
            <person name="Sims D."/>
            <person name="Meineke L."/>
            <person name="Brettin T."/>
            <person name="Detter J.C."/>
            <person name="Han C."/>
            <person name="Larimer F."/>
            <person name="Land M."/>
            <person name="Hauser L."/>
            <person name="Kyrpides N."/>
            <person name="Ovchinnikova G."/>
            <person name="Liberton M."/>
            <person name="Stoeckel J."/>
            <person name="Banerjee A."/>
            <person name="Singh A."/>
            <person name="Page L."/>
            <person name="Sato H."/>
            <person name="Zhao L."/>
            <person name="Sherman L."/>
            <person name="Pakrasi H."/>
            <person name="Richardson P."/>
        </authorList>
    </citation>
    <scope>NUCLEOTIDE SEQUENCE</scope>
    <source>
        <strain evidence="1">PCC 7425</strain>
    </source>
</reference>
<dbReference type="OrthoDB" id="462174at2"/>
<dbReference type="KEGG" id="cyn:Cyan7425_1526"/>
<dbReference type="STRING" id="395961.Cyan7425_1526"/>
<organism evidence="1">
    <name type="scientific">Cyanothece sp. (strain PCC 7425 / ATCC 29141)</name>
    <dbReference type="NCBI Taxonomy" id="395961"/>
    <lineage>
        <taxon>Bacteria</taxon>
        <taxon>Bacillati</taxon>
        <taxon>Cyanobacteriota</taxon>
        <taxon>Cyanophyceae</taxon>
        <taxon>Gomontiellales</taxon>
        <taxon>Cyanothecaceae</taxon>
        <taxon>Cyanothece</taxon>
    </lineage>
</organism>
<accession>B8HPN5</accession>
<protein>
    <submittedName>
        <fullName evidence="1">Uncharacterized protein</fullName>
    </submittedName>
</protein>